<comment type="caution">
    <text evidence="1">The sequence shown here is derived from an EMBL/GenBank/DDBJ whole genome shotgun (WGS) entry which is preliminary data.</text>
</comment>
<gene>
    <name evidence="1" type="ORF">DFR56_108194</name>
</gene>
<sequence length="413" mass="47562">MKKYGKLIALVIFTAVIFGVFYVNAKTLTSTLPQFSFHKLEGNDQAVESLVVNGDIFSSIYGESFQIDQEGTKYRRDKSFIHRSVGYYRPIEIERLQNEYRNFMRGKEEDPNAFFENDDVLAYGSTPYDFWSFSFDNFTFEIAVLDKHTNKTTSFSLPIPNRKDFWYIEPYGVKFKDDTLSMVTMNSIYDELSEEENTQVHIYTFDTKKKQLINDEVIIDLTSRNSEVGYSSIDLMLNDKTDEDQLIVLHSFTSYMESSGNEIVDEYTEVVEMKEAIKYNFETGEKEEIVLPKDEDIGIPFAFVDNTLYFAKVANKNLTIIGYDSDGKKLKNNLDIPLINKYVSTSDIIYQGLVKDSVLYFVPSSIDYDELGSIIVVDLKSLTLSYSGQIAISNPPENGEWLDIYFNNPELKN</sequence>
<dbReference type="AlphaFoldDB" id="A0A2V3W294"/>
<accession>A0A2V3W294</accession>
<dbReference type="Proteomes" id="UP000247978">
    <property type="component" value="Unassembled WGS sequence"/>
</dbReference>
<protein>
    <submittedName>
        <fullName evidence="1">Uncharacterized protein</fullName>
    </submittedName>
</protein>
<dbReference type="EMBL" id="QJJQ01000008">
    <property type="protein sequence ID" value="PXW86375.1"/>
    <property type="molecule type" value="Genomic_DNA"/>
</dbReference>
<evidence type="ECO:0000313" key="1">
    <source>
        <dbReference type="EMBL" id="PXW86375.1"/>
    </source>
</evidence>
<name>A0A2V3W294_9BACI</name>
<reference evidence="1 2" key="1">
    <citation type="submission" date="2018-05" db="EMBL/GenBank/DDBJ databases">
        <title>Genomic Encyclopedia of Type Strains, Phase IV (KMG-IV): sequencing the most valuable type-strain genomes for metagenomic binning, comparative biology and taxonomic classification.</title>
        <authorList>
            <person name="Goeker M."/>
        </authorList>
    </citation>
    <scope>NUCLEOTIDE SEQUENCE [LARGE SCALE GENOMIC DNA]</scope>
    <source>
        <strain evidence="1 2">DSM 28556</strain>
    </source>
</reference>
<proteinExistence type="predicted"/>
<evidence type="ECO:0000313" key="2">
    <source>
        <dbReference type="Proteomes" id="UP000247978"/>
    </source>
</evidence>
<dbReference type="RefSeq" id="WP_110395782.1">
    <property type="nucleotide sequence ID" value="NZ_JBHUHB010000001.1"/>
</dbReference>
<dbReference type="OrthoDB" id="2433869at2"/>
<keyword evidence="2" id="KW-1185">Reference proteome</keyword>
<organism evidence="1 2">
    <name type="scientific">Pseudogracilibacillus auburnensis</name>
    <dbReference type="NCBI Taxonomy" id="1494959"/>
    <lineage>
        <taxon>Bacteria</taxon>
        <taxon>Bacillati</taxon>
        <taxon>Bacillota</taxon>
        <taxon>Bacilli</taxon>
        <taxon>Bacillales</taxon>
        <taxon>Bacillaceae</taxon>
        <taxon>Pseudogracilibacillus</taxon>
    </lineage>
</organism>